<dbReference type="OrthoDB" id="4301915at2"/>
<feature type="transmembrane region" description="Helical" evidence="1">
    <location>
        <begin position="51"/>
        <end position="71"/>
    </location>
</feature>
<comment type="caution">
    <text evidence="3">The sequence shown here is derived from an EMBL/GenBank/DDBJ whole genome shotgun (WGS) entry which is preliminary data.</text>
</comment>
<evidence type="ECO:0000313" key="4">
    <source>
        <dbReference type="Proteomes" id="UP000293638"/>
    </source>
</evidence>
<dbReference type="AlphaFoldDB" id="A0A4Q7NSZ3"/>
<keyword evidence="1" id="KW-0472">Membrane</keyword>
<name>A0A4Q7NSZ3_9ACTN</name>
<gene>
    <name evidence="3" type="ORF">EV189_1688</name>
</gene>
<dbReference type="InterPro" id="IPR045679">
    <property type="entry name" value="DUF6199"/>
</dbReference>
<evidence type="ECO:0000313" key="3">
    <source>
        <dbReference type="EMBL" id="RZS89908.1"/>
    </source>
</evidence>
<dbReference type="Pfam" id="PF19701">
    <property type="entry name" value="DUF6199"/>
    <property type="match status" value="1"/>
</dbReference>
<dbReference type="RefSeq" id="WP_130492448.1">
    <property type="nucleotide sequence ID" value="NZ_SGXD01000002.1"/>
</dbReference>
<accession>A0A4Q7NSZ3</accession>
<evidence type="ECO:0000259" key="2">
    <source>
        <dbReference type="Pfam" id="PF19701"/>
    </source>
</evidence>
<keyword evidence="1" id="KW-1133">Transmembrane helix</keyword>
<reference evidence="3 4" key="1">
    <citation type="submission" date="2019-02" db="EMBL/GenBank/DDBJ databases">
        <title>Genomic Encyclopedia of Type Strains, Phase IV (KMG-IV): sequencing the most valuable type-strain genomes for metagenomic binning, comparative biology and taxonomic classification.</title>
        <authorList>
            <person name="Goeker M."/>
        </authorList>
    </citation>
    <scope>NUCLEOTIDE SEQUENCE [LARGE SCALE GENOMIC DNA]</scope>
    <source>
        <strain evidence="3 4">DSM 45622</strain>
    </source>
</reference>
<keyword evidence="1" id="KW-0812">Transmembrane</keyword>
<evidence type="ECO:0000256" key="1">
    <source>
        <dbReference type="SAM" id="Phobius"/>
    </source>
</evidence>
<proteinExistence type="predicted"/>
<protein>
    <recommendedName>
        <fullName evidence="2">DUF6199 domain-containing protein</fullName>
    </recommendedName>
</protein>
<feature type="domain" description="DUF6199" evidence="2">
    <location>
        <begin position="9"/>
        <end position="72"/>
    </location>
</feature>
<sequence length="74" mass="8110">MKDVASVLVGVLFVAFGLGQAAWPRAFFDFNKRGSRWEYKNPEAVQPSDAYLTYSRVIGLAFAVIGVVLVVTSL</sequence>
<dbReference type="Proteomes" id="UP000293638">
    <property type="component" value="Unassembled WGS sequence"/>
</dbReference>
<dbReference type="EMBL" id="SGXD01000002">
    <property type="protein sequence ID" value="RZS89908.1"/>
    <property type="molecule type" value="Genomic_DNA"/>
</dbReference>
<keyword evidence="4" id="KW-1185">Reference proteome</keyword>
<organism evidence="3 4">
    <name type="scientific">Motilibacter rhizosphaerae</name>
    <dbReference type="NCBI Taxonomy" id="598652"/>
    <lineage>
        <taxon>Bacteria</taxon>
        <taxon>Bacillati</taxon>
        <taxon>Actinomycetota</taxon>
        <taxon>Actinomycetes</taxon>
        <taxon>Motilibacterales</taxon>
        <taxon>Motilibacteraceae</taxon>
        <taxon>Motilibacter</taxon>
    </lineage>
</organism>